<reference evidence="1" key="1">
    <citation type="journal article" date="2023" name="bioRxiv">
        <title>Improved chromosome-level genome assembly for marigold (Tagetes erecta).</title>
        <authorList>
            <person name="Jiang F."/>
            <person name="Yuan L."/>
            <person name="Wang S."/>
            <person name="Wang H."/>
            <person name="Xu D."/>
            <person name="Wang A."/>
            <person name="Fan W."/>
        </authorList>
    </citation>
    <scope>NUCLEOTIDE SEQUENCE</scope>
    <source>
        <strain evidence="1">WSJ</strain>
        <tissue evidence="1">Leaf</tissue>
    </source>
</reference>
<evidence type="ECO:0000313" key="1">
    <source>
        <dbReference type="EMBL" id="KAK1416983.1"/>
    </source>
</evidence>
<dbReference type="Proteomes" id="UP001229421">
    <property type="component" value="Unassembled WGS sequence"/>
</dbReference>
<sequence>MVAILPIRTYRGYKRKKKSFKYCQTLAPIAEEIVHQADDIDIVSTDEIQQLSNPSSDCRRHSENITNLRNLSQGLFFKLQVHGLNAIDIEVDSGGMRSIVGGKLFLNMQVWSRY</sequence>
<evidence type="ECO:0000313" key="2">
    <source>
        <dbReference type="Proteomes" id="UP001229421"/>
    </source>
</evidence>
<dbReference type="EMBL" id="JAUHHV010000007">
    <property type="protein sequence ID" value="KAK1416983.1"/>
    <property type="molecule type" value="Genomic_DNA"/>
</dbReference>
<comment type="caution">
    <text evidence="1">The sequence shown here is derived from an EMBL/GenBank/DDBJ whole genome shotgun (WGS) entry which is preliminary data.</text>
</comment>
<organism evidence="1 2">
    <name type="scientific">Tagetes erecta</name>
    <name type="common">African marigold</name>
    <dbReference type="NCBI Taxonomy" id="13708"/>
    <lineage>
        <taxon>Eukaryota</taxon>
        <taxon>Viridiplantae</taxon>
        <taxon>Streptophyta</taxon>
        <taxon>Embryophyta</taxon>
        <taxon>Tracheophyta</taxon>
        <taxon>Spermatophyta</taxon>
        <taxon>Magnoliopsida</taxon>
        <taxon>eudicotyledons</taxon>
        <taxon>Gunneridae</taxon>
        <taxon>Pentapetalae</taxon>
        <taxon>asterids</taxon>
        <taxon>campanulids</taxon>
        <taxon>Asterales</taxon>
        <taxon>Asteraceae</taxon>
        <taxon>Asteroideae</taxon>
        <taxon>Heliantheae alliance</taxon>
        <taxon>Tageteae</taxon>
        <taxon>Tagetes</taxon>
    </lineage>
</organism>
<gene>
    <name evidence="1" type="ORF">QVD17_26103</name>
</gene>
<keyword evidence="2" id="KW-1185">Reference proteome</keyword>
<proteinExistence type="predicted"/>
<accession>A0AAD8K6T5</accession>
<name>A0AAD8K6T5_TARER</name>
<protein>
    <submittedName>
        <fullName evidence="1">Uncharacterized protein</fullName>
    </submittedName>
</protein>
<dbReference type="AlphaFoldDB" id="A0AAD8K6T5"/>